<comment type="catalytic activity">
    <reaction evidence="6 9">
        <text>lipid IVA (E. coli) + CMP-3-deoxy-beta-D-manno-octulosonate = alpha-Kdo-(2-&gt;6)-lipid IVA (E. coli) + CMP + H(+)</text>
        <dbReference type="Rhea" id="RHEA:28066"/>
        <dbReference type="ChEBI" id="CHEBI:15378"/>
        <dbReference type="ChEBI" id="CHEBI:58603"/>
        <dbReference type="ChEBI" id="CHEBI:60364"/>
        <dbReference type="ChEBI" id="CHEBI:60377"/>
        <dbReference type="ChEBI" id="CHEBI:85987"/>
        <dbReference type="EC" id="2.4.99.12"/>
    </reaction>
</comment>
<comment type="pathway">
    <text evidence="1 9">Bacterial outer membrane biogenesis; LPS core biosynthesis.</text>
</comment>
<protein>
    <recommendedName>
        <fullName evidence="3 9">3-deoxy-D-manno-octulosonic acid transferase</fullName>
        <shortName evidence="9">Kdo transferase</shortName>
        <ecNumber evidence="2 9">2.4.99.12</ecNumber>
    </recommendedName>
    <alternativeName>
        <fullName evidence="5 9">Lipid IV(A) 3-deoxy-D-manno-octulosonic acid transferase</fullName>
    </alternativeName>
</protein>
<dbReference type="KEGG" id="pin:Ping_0332"/>
<evidence type="ECO:0000256" key="7">
    <source>
        <dbReference type="PIRSR" id="PIRSR639901-1"/>
    </source>
</evidence>
<comment type="subcellular location">
    <subcellularLocation>
        <location evidence="9">Cell membrane</location>
    </subcellularLocation>
</comment>
<name>A1SRT3_PSYIN</name>
<evidence type="ECO:0000256" key="8">
    <source>
        <dbReference type="PIRSR" id="PIRSR639901-2"/>
    </source>
</evidence>
<reference evidence="11 12" key="1">
    <citation type="submission" date="2007-01" db="EMBL/GenBank/DDBJ databases">
        <title>Complete sequence of Psychromonas ingrahamii 37.</title>
        <authorList>
            <consortium name="US DOE Joint Genome Institute"/>
            <person name="Copeland A."/>
            <person name="Lucas S."/>
            <person name="Lapidus A."/>
            <person name="Barry K."/>
            <person name="Detter J.C."/>
            <person name="Glavina del Rio T."/>
            <person name="Hammon N."/>
            <person name="Israni S."/>
            <person name="Dalin E."/>
            <person name="Tice H."/>
            <person name="Pitluck S."/>
            <person name="Thompson L.S."/>
            <person name="Brettin T."/>
            <person name="Bruce D."/>
            <person name="Han C."/>
            <person name="Tapia R."/>
            <person name="Schmutz J."/>
            <person name="Larimer F."/>
            <person name="Land M."/>
            <person name="Hauser L."/>
            <person name="Kyrpides N."/>
            <person name="Ivanova N."/>
            <person name="Staley J."/>
            <person name="Richardson P."/>
        </authorList>
    </citation>
    <scope>NUCLEOTIDE SEQUENCE [LARGE SCALE GENOMIC DNA]</scope>
    <source>
        <strain evidence="11 12">37</strain>
    </source>
</reference>
<dbReference type="Pfam" id="PF04413">
    <property type="entry name" value="Glycos_transf_N"/>
    <property type="match status" value="1"/>
</dbReference>
<comment type="similarity">
    <text evidence="9">Belongs to the glycosyltransferase group 1 family.</text>
</comment>
<keyword evidence="9" id="KW-0448">Lipopolysaccharide biosynthesis</keyword>
<gene>
    <name evidence="11" type="ordered locus">Ping_0332</name>
</gene>
<evidence type="ECO:0000256" key="3">
    <source>
        <dbReference type="ARBA" id="ARBA00019077"/>
    </source>
</evidence>
<evidence type="ECO:0000256" key="2">
    <source>
        <dbReference type="ARBA" id="ARBA00012621"/>
    </source>
</evidence>
<dbReference type="GO" id="GO:0043842">
    <property type="term" value="F:Kdo transferase activity"/>
    <property type="evidence" value="ECO:0007669"/>
    <property type="project" value="UniProtKB-EC"/>
</dbReference>
<evidence type="ECO:0000313" key="11">
    <source>
        <dbReference type="EMBL" id="ABM02198.1"/>
    </source>
</evidence>
<dbReference type="eggNOG" id="COG1519">
    <property type="taxonomic scope" value="Bacteria"/>
</dbReference>
<dbReference type="CDD" id="cd01635">
    <property type="entry name" value="Glycosyltransferase_GTB-type"/>
    <property type="match status" value="1"/>
</dbReference>
<dbReference type="InterPro" id="IPR038107">
    <property type="entry name" value="Glycos_transf_N_sf"/>
</dbReference>
<evidence type="ECO:0000313" key="12">
    <source>
        <dbReference type="Proteomes" id="UP000000639"/>
    </source>
</evidence>
<keyword evidence="9" id="KW-0472">Membrane</keyword>
<evidence type="ECO:0000256" key="1">
    <source>
        <dbReference type="ARBA" id="ARBA00004713"/>
    </source>
</evidence>
<sequence>MLFILYQLLQFLFFPFICFTLIKKAKGKLPLSKLLEYLGIAKKQPFPVTCFHCVSVGEVLTALPLIKQYQVQYPEQKLLITTTTFTGYQEVKKAFGDNIEHRFLPLDFILFSKLFFSCHNIQRINIIETELWPSLLQQAKRHNVQVSLINARLSKRSAKRYLKFPRSACWLVSHLDKVLAQHQDDADRFIQLGVSKDKITITGSIKFDIKIDPEKQQKGELLKKKCSHFPIILAASTHKGEDEIMLTAFKTLQQTEKNALLIIVPRHPERFDSVFHLAEKKQFKTCRKTEYSQPPQDCQVYIGDTMGEMIIYLSLADLVIMGGSFVPVGGHNLLEPAALKKPAITGPFNFNFTDITEQLINVKHTIKAENPQQLTQLLLKQCWDPDKLTEQGEQGLKVVKNNQGALEKTLTLLI</sequence>
<dbReference type="InterPro" id="IPR007507">
    <property type="entry name" value="Glycos_transf_N"/>
</dbReference>
<organism evidence="11 12">
    <name type="scientific">Psychromonas ingrahamii (strain DSM 17664 / CCUG 51855 / 37)</name>
    <dbReference type="NCBI Taxonomy" id="357804"/>
    <lineage>
        <taxon>Bacteria</taxon>
        <taxon>Pseudomonadati</taxon>
        <taxon>Pseudomonadota</taxon>
        <taxon>Gammaproteobacteria</taxon>
        <taxon>Alteromonadales</taxon>
        <taxon>Psychromonadaceae</taxon>
        <taxon>Psychromonas</taxon>
    </lineage>
</organism>
<dbReference type="Gene3D" id="3.40.50.11720">
    <property type="entry name" value="3-Deoxy-D-manno-octulosonic-acid transferase, N-terminal domain"/>
    <property type="match status" value="1"/>
</dbReference>
<dbReference type="CAZy" id="GT30">
    <property type="family name" value="Glycosyltransferase Family 30"/>
</dbReference>
<evidence type="ECO:0000256" key="5">
    <source>
        <dbReference type="ARBA" id="ARBA00031445"/>
    </source>
</evidence>
<dbReference type="GO" id="GO:0009244">
    <property type="term" value="P:lipopolysaccharide core region biosynthetic process"/>
    <property type="evidence" value="ECO:0007669"/>
    <property type="project" value="UniProtKB-UniRule"/>
</dbReference>
<keyword evidence="9" id="KW-1003">Cell membrane</keyword>
<accession>A1SRT3</accession>
<dbReference type="PANTHER" id="PTHR42755:SF1">
    <property type="entry name" value="3-DEOXY-D-MANNO-OCTULOSONIC ACID TRANSFERASE, MITOCHONDRIAL-RELATED"/>
    <property type="match status" value="1"/>
</dbReference>
<dbReference type="STRING" id="357804.Ping_0332"/>
<evidence type="ECO:0000256" key="9">
    <source>
        <dbReference type="RuleBase" id="RU365103"/>
    </source>
</evidence>
<dbReference type="GO" id="GO:0005886">
    <property type="term" value="C:plasma membrane"/>
    <property type="evidence" value="ECO:0007669"/>
    <property type="project" value="UniProtKB-SubCell"/>
</dbReference>
<feature type="active site" description="Proton acceptor" evidence="7">
    <location>
        <position position="58"/>
    </location>
</feature>
<feature type="site" description="Transition state stabilizer" evidence="8">
    <location>
        <position position="128"/>
    </location>
</feature>
<dbReference type="SUPFAM" id="SSF53756">
    <property type="entry name" value="UDP-Glycosyltransferase/glycogen phosphorylase"/>
    <property type="match status" value="1"/>
</dbReference>
<dbReference type="EC" id="2.4.99.12" evidence="2 9"/>
<dbReference type="UniPathway" id="UPA00958"/>
<dbReference type="EMBL" id="CP000510">
    <property type="protein sequence ID" value="ABM02198.1"/>
    <property type="molecule type" value="Genomic_DNA"/>
</dbReference>
<evidence type="ECO:0000259" key="10">
    <source>
        <dbReference type="Pfam" id="PF04413"/>
    </source>
</evidence>
<proteinExistence type="inferred from homology"/>
<dbReference type="GO" id="GO:0009245">
    <property type="term" value="P:lipid A biosynthetic process"/>
    <property type="evidence" value="ECO:0007669"/>
    <property type="project" value="TreeGrafter"/>
</dbReference>
<dbReference type="AlphaFoldDB" id="A1SRT3"/>
<dbReference type="HOGENOM" id="CLU_036146_2_0_6"/>
<comment type="function">
    <text evidence="9">Involved in lipopolysaccharide (LPS) biosynthesis. Catalyzes the transfer of 3-deoxy-D-manno-octulosonate (Kdo) residue(s) from CMP-Kdo to lipid IV(A), the tetraacyldisaccharide-1,4'-bisphosphate precursor of lipid A.</text>
</comment>
<dbReference type="InterPro" id="IPR039901">
    <property type="entry name" value="Kdotransferase"/>
</dbReference>
<dbReference type="Proteomes" id="UP000000639">
    <property type="component" value="Chromosome"/>
</dbReference>
<dbReference type="Gene3D" id="3.40.50.2000">
    <property type="entry name" value="Glycogen Phosphorylase B"/>
    <property type="match status" value="1"/>
</dbReference>
<feature type="site" description="Transition state stabilizer" evidence="8">
    <location>
        <position position="206"/>
    </location>
</feature>
<feature type="domain" description="3-deoxy-D-manno-octulosonic-acid transferase N-terminal" evidence="10">
    <location>
        <begin position="38"/>
        <end position="209"/>
    </location>
</feature>
<dbReference type="PANTHER" id="PTHR42755">
    <property type="entry name" value="3-DEOXY-MANNO-OCTULOSONATE CYTIDYLYLTRANSFERASE"/>
    <property type="match status" value="1"/>
</dbReference>
<evidence type="ECO:0000256" key="6">
    <source>
        <dbReference type="ARBA" id="ARBA00049183"/>
    </source>
</evidence>
<evidence type="ECO:0000256" key="4">
    <source>
        <dbReference type="ARBA" id="ARBA00022679"/>
    </source>
</evidence>
<keyword evidence="4 9" id="KW-0808">Transferase</keyword>
<dbReference type="OrthoDB" id="9789797at2"/>
<keyword evidence="12" id="KW-1185">Reference proteome</keyword>
<dbReference type="RefSeq" id="WP_011768757.1">
    <property type="nucleotide sequence ID" value="NC_008709.1"/>
</dbReference>